<dbReference type="AlphaFoldDB" id="A0A1B9GMF3"/>
<evidence type="ECO:0000256" key="3">
    <source>
        <dbReference type="PROSITE-ProRule" id="PRU10141"/>
    </source>
</evidence>
<feature type="region of interest" description="Disordered" evidence="4">
    <location>
        <begin position="601"/>
        <end position="628"/>
    </location>
</feature>
<sequence>MPFGDTPRSTLTHIGAWKLGKTLGRGAYAHVRLATHTTGHRAACKILPALHHKPGLQVSWDQTVDAIEAHKEVVLLKALAGANVSGIVGLEGVIEQGGWTYVFLELHQYSASRITPPWHHNYLAPFFRHLLHSVHSLHTLNVSHEDLKRSNILVDKYCRPYLVDFGFSHFKPFGGLVKSAGGTLDYSSPEKTADVMYDPKANDVWSLGIILLKILGFPHPYSFSTQDETSTIVKQRIIDHSPCYCFPPGATKPSGVGELITGMLERDPKKRWKIPRILRHPYLRTNVPDPKPFSVPPKNLSFMHRIPFNIVEDICFLAHLNGEFALCETTRKIEIKLSGTDPCWEKQWAGMIGAWSKRAEMEWEPIPAAITPLRAKSDPTNNRRASNPAKSATANKPQALREIHLTPNRNMQTPSRDITTALHGQHNKENIPPKRARKSRMYGMKTRVESMDVDQPEAKVTSKALAGPLQSSGQEVNARPKRNKKTLIVREEEVDTRQSETQKTLVRKRTKKIQVFQTSQEAQIAGEDLYIRSGSITLPTEGASETLPVGDVQSTEPMSISPNASAPIETAVTKKGKARQQRPKGTAMVITPVAAICPGLPTVGSSSERGSQAWHAQIPPHRPIQRGP</sequence>
<dbReference type="PROSITE" id="PS50011">
    <property type="entry name" value="PROTEIN_KINASE_DOM"/>
    <property type="match status" value="1"/>
</dbReference>
<gene>
    <name evidence="6" type="ORF">I316_05967</name>
</gene>
<dbReference type="GO" id="GO:0005737">
    <property type="term" value="C:cytoplasm"/>
    <property type="evidence" value="ECO:0007669"/>
    <property type="project" value="TreeGrafter"/>
</dbReference>
<dbReference type="SMART" id="SM00220">
    <property type="entry name" value="S_TKc"/>
    <property type="match status" value="1"/>
</dbReference>
<name>A0A1B9GMF3_9TREE</name>
<reference evidence="6 7" key="1">
    <citation type="submission" date="2013-07" db="EMBL/GenBank/DDBJ databases">
        <title>The Genome Sequence of Cryptococcus heveanensis BCC8398.</title>
        <authorList>
            <consortium name="The Broad Institute Genome Sequencing Platform"/>
            <person name="Cuomo C."/>
            <person name="Litvintseva A."/>
            <person name="Chen Y."/>
            <person name="Heitman J."/>
            <person name="Sun S."/>
            <person name="Springer D."/>
            <person name="Dromer F."/>
            <person name="Young S.K."/>
            <person name="Zeng Q."/>
            <person name="Gargeya S."/>
            <person name="Fitzgerald M."/>
            <person name="Abouelleil A."/>
            <person name="Alvarado L."/>
            <person name="Berlin A.M."/>
            <person name="Chapman S.B."/>
            <person name="Dewar J."/>
            <person name="Goldberg J."/>
            <person name="Griggs A."/>
            <person name="Gujja S."/>
            <person name="Hansen M."/>
            <person name="Howarth C."/>
            <person name="Imamovic A."/>
            <person name="Larimer J."/>
            <person name="McCowan C."/>
            <person name="Murphy C."/>
            <person name="Pearson M."/>
            <person name="Priest M."/>
            <person name="Roberts A."/>
            <person name="Saif S."/>
            <person name="Shea T."/>
            <person name="Sykes S."/>
            <person name="Wortman J."/>
            <person name="Nusbaum C."/>
            <person name="Birren B."/>
        </authorList>
    </citation>
    <scope>NUCLEOTIDE SEQUENCE [LARGE SCALE GENOMIC DNA]</scope>
    <source>
        <strain evidence="6 7">BCC8398</strain>
    </source>
</reference>
<dbReference type="InterPro" id="IPR011009">
    <property type="entry name" value="Kinase-like_dom_sf"/>
</dbReference>
<dbReference type="InterPro" id="IPR008271">
    <property type="entry name" value="Ser/Thr_kinase_AS"/>
</dbReference>
<keyword evidence="6" id="KW-0418">Kinase</keyword>
<evidence type="ECO:0000313" key="7">
    <source>
        <dbReference type="Proteomes" id="UP000092666"/>
    </source>
</evidence>
<dbReference type="PROSITE" id="PS00108">
    <property type="entry name" value="PROTEIN_KINASE_ST"/>
    <property type="match status" value="1"/>
</dbReference>
<dbReference type="GO" id="GO:0035556">
    <property type="term" value="P:intracellular signal transduction"/>
    <property type="evidence" value="ECO:0007669"/>
    <property type="project" value="TreeGrafter"/>
</dbReference>
<keyword evidence="1 3" id="KW-0547">Nucleotide-binding</keyword>
<proteinExistence type="predicted"/>
<feature type="compositionally biased region" description="Polar residues" evidence="4">
    <location>
        <begin position="378"/>
        <end position="396"/>
    </location>
</feature>
<dbReference type="GO" id="GO:0004674">
    <property type="term" value="F:protein serine/threonine kinase activity"/>
    <property type="evidence" value="ECO:0007669"/>
    <property type="project" value="TreeGrafter"/>
</dbReference>
<feature type="region of interest" description="Disordered" evidence="4">
    <location>
        <begin position="541"/>
        <end position="563"/>
    </location>
</feature>
<dbReference type="OrthoDB" id="6513151at2759"/>
<dbReference type="Gene3D" id="1.10.510.10">
    <property type="entry name" value="Transferase(Phosphotransferase) domain 1"/>
    <property type="match status" value="1"/>
</dbReference>
<dbReference type="EMBL" id="KI669509">
    <property type="protein sequence ID" value="OCF32299.1"/>
    <property type="molecule type" value="Genomic_DNA"/>
</dbReference>
<feature type="region of interest" description="Disordered" evidence="4">
    <location>
        <begin position="373"/>
        <end position="396"/>
    </location>
</feature>
<feature type="compositionally biased region" description="Polar residues" evidence="4">
    <location>
        <begin position="552"/>
        <end position="563"/>
    </location>
</feature>
<evidence type="ECO:0000256" key="1">
    <source>
        <dbReference type="ARBA" id="ARBA00022741"/>
    </source>
</evidence>
<dbReference type="GO" id="GO:0005524">
    <property type="term" value="F:ATP binding"/>
    <property type="evidence" value="ECO:0007669"/>
    <property type="project" value="UniProtKB-UniRule"/>
</dbReference>
<keyword evidence="7" id="KW-1185">Reference proteome</keyword>
<dbReference type="Pfam" id="PF00069">
    <property type="entry name" value="Pkinase"/>
    <property type="match status" value="1"/>
</dbReference>
<dbReference type="SUPFAM" id="SSF56112">
    <property type="entry name" value="Protein kinase-like (PK-like)"/>
    <property type="match status" value="1"/>
</dbReference>
<organism evidence="6 7">
    <name type="scientific">Kwoniella heveanensis BCC8398</name>
    <dbReference type="NCBI Taxonomy" id="1296120"/>
    <lineage>
        <taxon>Eukaryota</taxon>
        <taxon>Fungi</taxon>
        <taxon>Dikarya</taxon>
        <taxon>Basidiomycota</taxon>
        <taxon>Agaricomycotina</taxon>
        <taxon>Tremellomycetes</taxon>
        <taxon>Tremellales</taxon>
        <taxon>Cryptococcaceae</taxon>
        <taxon>Kwoniella</taxon>
    </lineage>
</organism>
<evidence type="ECO:0000256" key="2">
    <source>
        <dbReference type="ARBA" id="ARBA00022840"/>
    </source>
</evidence>
<keyword evidence="6" id="KW-0808">Transferase</keyword>
<feature type="binding site" evidence="3">
    <location>
        <position position="45"/>
    </location>
    <ligand>
        <name>ATP</name>
        <dbReference type="ChEBI" id="CHEBI:30616"/>
    </ligand>
</feature>
<accession>A0A1B9GMF3</accession>
<reference evidence="7" key="2">
    <citation type="submission" date="2013-12" db="EMBL/GenBank/DDBJ databases">
        <title>Evolution of pathogenesis and genome organization in the Tremellales.</title>
        <authorList>
            <person name="Cuomo C."/>
            <person name="Litvintseva A."/>
            <person name="Heitman J."/>
            <person name="Chen Y."/>
            <person name="Sun S."/>
            <person name="Springer D."/>
            <person name="Dromer F."/>
            <person name="Young S."/>
            <person name="Zeng Q."/>
            <person name="Chapman S."/>
            <person name="Gujja S."/>
            <person name="Saif S."/>
            <person name="Birren B."/>
        </authorList>
    </citation>
    <scope>NUCLEOTIDE SEQUENCE [LARGE SCALE GENOMIC DNA]</scope>
    <source>
        <strain evidence="7">BCC8398</strain>
    </source>
</reference>
<protein>
    <submittedName>
        <fullName evidence="6">CAMK/CAMKL protein kinase</fullName>
    </submittedName>
</protein>
<feature type="domain" description="Protein kinase" evidence="5">
    <location>
        <begin position="17"/>
        <end position="283"/>
    </location>
</feature>
<keyword evidence="2 3" id="KW-0067">ATP-binding</keyword>
<evidence type="ECO:0000256" key="4">
    <source>
        <dbReference type="SAM" id="MobiDB-lite"/>
    </source>
</evidence>
<dbReference type="PANTHER" id="PTHR24346">
    <property type="entry name" value="MAP/MICROTUBULE AFFINITY-REGULATING KINASE"/>
    <property type="match status" value="1"/>
</dbReference>
<dbReference type="STRING" id="1296120.A0A1B9GMF3"/>
<evidence type="ECO:0000313" key="6">
    <source>
        <dbReference type="EMBL" id="OCF32299.1"/>
    </source>
</evidence>
<dbReference type="PANTHER" id="PTHR24346:SF30">
    <property type="entry name" value="MATERNAL EMBRYONIC LEUCINE ZIPPER KINASE"/>
    <property type="match status" value="1"/>
</dbReference>
<evidence type="ECO:0000259" key="5">
    <source>
        <dbReference type="PROSITE" id="PS50011"/>
    </source>
</evidence>
<dbReference type="PROSITE" id="PS00107">
    <property type="entry name" value="PROTEIN_KINASE_ATP"/>
    <property type="match status" value="1"/>
</dbReference>
<dbReference type="Proteomes" id="UP000092666">
    <property type="component" value="Unassembled WGS sequence"/>
</dbReference>
<dbReference type="InterPro" id="IPR017441">
    <property type="entry name" value="Protein_kinase_ATP_BS"/>
</dbReference>
<dbReference type="InterPro" id="IPR000719">
    <property type="entry name" value="Prot_kinase_dom"/>
</dbReference>
<dbReference type="Gene3D" id="3.30.200.20">
    <property type="entry name" value="Phosphorylase Kinase, domain 1"/>
    <property type="match status" value="1"/>
</dbReference>